<feature type="compositionally biased region" description="Basic and acidic residues" evidence="17">
    <location>
        <begin position="9"/>
        <end position="24"/>
    </location>
</feature>
<comment type="caution">
    <text evidence="20">The sequence shown here is derived from an EMBL/GenBank/DDBJ whole genome shotgun (WGS) entry which is preliminary data.</text>
</comment>
<dbReference type="InterPro" id="IPR001547">
    <property type="entry name" value="Glyco_hydro_5"/>
</dbReference>
<comment type="function">
    <text evidence="13">Glucosidase involved in the degradation of cellulosic biomass. Active on lichenan.</text>
</comment>
<dbReference type="Pfam" id="PF00150">
    <property type="entry name" value="Cellulase"/>
    <property type="match status" value="1"/>
</dbReference>
<keyword evidence="10 16" id="KW-0326">Glycosidase</keyword>
<evidence type="ECO:0000256" key="8">
    <source>
        <dbReference type="ARBA" id="ARBA00023136"/>
    </source>
</evidence>
<dbReference type="OrthoDB" id="62120at2759"/>
<evidence type="ECO:0000256" key="13">
    <source>
        <dbReference type="ARBA" id="ARBA00037126"/>
    </source>
</evidence>
<evidence type="ECO:0000313" key="21">
    <source>
        <dbReference type="Proteomes" id="UP000193560"/>
    </source>
</evidence>
<keyword evidence="4 18" id="KW-0812">Transmembrane</keyword>
<evidence type="ECO:0000256" key="6">
    <source>
        <dbReference type="ARBA" id="ARBA00022968"/>
    </source>
</evidence>
<keyword evidence="5 16" id="KW-0378">Hydrolase</keyword>
<dbReference type="GO" id="GO:0009986">
    <property type="term" value="C:cell surface"/>
    <property type="evidence" value="ECO:0007669"/>
    <property type="project" value="TreeGrafter"/>
</dbReference>
<comment type="subcellular location">
    <subcellularLocation>
        <location evidence="1">Cell membrane</location>
        <topology evidence="1">Single-pass type II membrane protein</topology>
    </subcellularLocation>
</comment>
<keyword evidence="21" id="KW-1185">Reference proteome</keyword>
<organism evidence="20 21">
    <name type="scientific">Absidia repens</name>
    <dbReference type="NCBI Taxonomy" id="90262"/>
    <lineage>
        <taxon>Eukaryota</taxon>
        <taxon>Fungi</taxon>
        <taxon>Fungi incertae sedis</taxon>
        <taxon>Mucoromycota</taxon>
        <taxon>Mucoromycotina</taxon>
        <taxon>Mucoromycetes</taxon>
        <taxon>Mucorales</taxon>
        <taxon>Cunninghamellaceae</taxon>
        <taxon>Absidia</taxon>
    </lineage>
</organism>
<keyword evidence="6" id="KW-0735">Signal-anchor</keyword>
<evidence type="ECO:0000256" key="17">
    <source>
        <dbReference type="SAM" id="MobiDB-lite"/>
    </source>
</evidence>
<dbReference type="GO" id="GO:0005576">
    <property type="term" value="C:extracellular region"/>
    <property type="evidence" value="ECO:0007669"/>
    <property type="project" value="TreeGrafter"/>
</dbReference>
<gene>
    <name evidence="20" type="ORF">BCR42DRAFT_401393</name>
</gene>
<dbReference type="EMBL" id="MCGE01000001">
    <property type="protein sequence ID" value="ORZ25995.1"/>
    <property type="molecule type" value="Genomic_DNA"/>
</dbReference>
<dbReference type="GO" id="GO:0004338">
    <property type="term" value="F:glucan exo-1,3-beta-glucosidase activity"/>
    <property type="evidence" value="ECO:0007669"/>
    <property type="project" value="UniProtKB-EC"/>
</dbReference>
<feature type="domain" description="Glycoside hydrolase family 5" evidence="19">
    <location>
        <begin position="184"/>
        <end position="431"/>
    </location>
</feature>
<dbReference type="STRING" id="90262.A0A1X2J2H3"/>
<evidence type="ECO:0000256" key="11">
    <source>
        <dbReference type="ARBA" id="ARBA00023316"/>
    </source>
</evidence>
<accession>A0A1X2J2H3</accession>
<evidence type="ECO:0000256" key="12">
    <source>
        <dbReference type="ARBA" id="ARBA00036824"/>
    </source>
</evidence>
<evidence type="ECO:0000259" key="19">
    <source>
        <dbReference type="Pfam" id="PF00150"/>
    </source>
</evidence>
<feature type="transmembrane region" description="Helical" evidence="18">
    <location>
        <begin position="47"/>
        <end position="69"/>
    </location>
</feature>
<comment type="similarity">
    <text evidence="2 16">Belongs to the glycosyl hydrolase 5 (cellulase A) family.</text>
</comment>
<dbReference type="GO" id="GO:0071555">
    <property type="term" value="P:cell wall organization"/>
    <property type="evidence" value="ECO:0007669"/>
    <property type="project" value="UniProtKB-KW"/>
</dbReference>
<dbReference type="Proteomes" id="UP000193560">
    <property type="component" value="Unassembled WGS sequence"/>
</dbReference>
<evidence type="ECO:0000256" key="9">
    <source>
        <dbReference type="ARBA" id="ARBA00023180"/>
    </source>
</evidence>
<dbReference type="PANTHER" id="PTHR31297">
    <property type="entry name" value="GLUCAN ENDO-1,6-BETA-GLUCOSIDASE B"/>
    <property type="match status" value="1"/>
</dbReference>
<evidence type="ECO:0000256" key="14">
    <source>
        <dbReference type="ARBA" id="ARBA00038929"/>
    </source>
</evidence>
<evidence type="ECO:0000256" key="1">
    <source>
        <dbReference type="ARBA" id="ARBA00004401"/>
    </source>
</evidence>
<dbReference type="SUPFAM" id="SSF51445">
    <property type="entry name" value="(Trans)glycosidases"/>
    <property type="match status" value="1"/>
</dbReference>
<keyword evidence="9" id="KW-0325">Glycoprotein</keyword>
<dbReference type="EC" id="3.2.1.58" evidence="14"/>
<reference evidence="20 21" key="1">
    <citation type="submission" date="2016-07" db="EMBL/GenBank/DDBJ databases">
        <title>Pervasive Adenine N6-methylation of Active Genes in Fungi.</title>
        <authorList>
            <consortium name="DOE Joint Genome Institute"/>
            <person name="Mondo S.J."/>
            <person name="Dannebaum R.O."/>
            <person name="Kuo R.C."/>
            <person name="Labutti K."/>
            <person name="Haridas S."/>
            <person name="Kuo A."/>
            <person name="Salamov A."/>
            <person name="Ahrendt S.R."/>
            <person name="Lipzen A."/>
            <person name="Sullivan W."/>
            <person name="Andreopoulos W.B."/>
            <person name="Clum A."/>
            <person name="Lindquist E."/>
            <person name="Daum C."/>
            <person name="Ramamoorthy G.K."/>
            <person name="Gryganskyi A."/>
            <person name="Culley D."/>
            <person name="Magnuson J.K."/>
            <person name="James T.Y."/>
            <person name="O'Malley M.A."/>
            <person name="Stajich J.E."/>
            <person name="Spatafora J.W."/>
            <person name="Visel A."/>
            <person name="Grigoriev I.V."/>
        </authorList>
    </citation>
    <scope>NUCLEOTIDE SEQUENCE [LARGE SCALE GENOMIC DNA]</scope>
    <source>
        <strain evidence="20 21">NRRL 1336</strain>
    </source>
</reference>
<evidence type="ECO:0000256" key="4">
    <source>
        <dbReference type="ARBA" id="ARBA00022692"/>
    </source>
</evidence>
<keyword evidence="8 18" id="KW-0472">Membrane</keyword>
<sequence length="537" mass="60852">MNRSSLPKGENDDKSSKDSMDEKITQQQQLAGKAKDGRICGLRKRTVLGITGLLLVIIVCAIILPAFILSNNNQSSTNHPPPALDDINKRTGATYENRYKGDDVIYGEGKFNNSAKVNARTPALSDAFDYGGKDKIRGVNLGGWLVIEPFITPSLFDQFQPSDNVVDEWTLCEKLGPEEAKRQLEHHYQTFVTEEDFKKIAEMGLNHVRIPVGHWAVRKADPEDKEPFVPHVSFQYLLRGIQWARKYGLRVMVELHTAPGSQNGWNHSGRLGTVGFLNGTHGDENGERTKAIVKEMVELFSQPEWAPVTTLFGVLNEPAIYRLEKEHVRQWYRDSYSMLRNDTNKENAGPWLTYHEGFLGLPAWNGFFNDKKHDRVILETHTYLIFDQGLVSKPRDEQAAFPCTGWLKDLGKASTEAGPTMVGEFSVATNDCGKYLNGVGLGTRYEGTLWVGGKKEPAVCEGCSCGDSEKWQTFDDDYKQFLLSFVSRQMFAFESSTFGWFFWTYKTENHVNPHWDYLLGYEQNWMPKDASERNISC</sequence>
<dbReference type="Gene3D" id="3.20.20.80">
    <property type="entry name" value="Glycosidases"/>
    <property type="match status" value="1"/>
</dbReference>
<dbReference type="GO" id="GO:0009251">
    <property type="term" value="P:glucan catabolic process"/>
    <property type="evidence" value="ECO:0007669"/>
    <property type="project" value="TreeGrafter"/>
</dbReference>
<dbReference type="AlphaFoldDB" id="A0A1X2J2H3"/>
<evidence type="ECO:0000256" key="16">
    <source>
        <dbReference type="RuleBase" id="RU361153"/>
    </source>
</evidence>
<name>A0A1X2J2H3_9FUNG</name>
<keyword evidence="7 18" id="KW-1133">Transmembrane helix</keyword>
<evidence type="ECO:0000256" key="5">
    <source>
        <dbReference type="ARBA" id="ARBA00022801"/>
    </source>
</evidence>
<protein>
    <recommendedName>
        <fullName evidence="14">glucan 1,3-beta-glucosidase</fullName>
        <ecNumber evidence="14">3.2.1.58</ecNumber>
    </recommendedName>
    <alternativeName>
        <fullName evidence="15">Exo-1,3-beta-glucanase D</fullName>
    </alternativeName>
</protein>
<comment type="catalytic activity">
    <reaction evidence="12">
        <text>Successive hydrolysis of beta-D-glucose units from the non-reducing ends of (1-&gt;3)-beta-D-glucans, releasing alpha-glucose.</text>
        <dbReference type="EC" id="3.2.1.58"/>
    </reaction>
</comment>
<dbReference type="InterPro" id="IPR017853">
    <property type="entry name" value="GH"/>
</dbReference>
<keyword evidence="11" id="KW-0961">Cell wall biogenesis/degradation</keyword>
<dbReference type="GO" id="GO:0005886">
    <property type="term" value="C:plasma membrane"/>
    <property type="evidence" value="ECO:0007669"/>
    <property type="project" value="UniProtKB-SubCell"/>
</dbReference>
<feature type="region of interest" description="Disordered" evidence="17">
    <location>
        <begin position="1"/>
        <end position="29"/>
    </location>
</feature>
<dbReference type="FunFam" id="3.20.20.80:FF:000033">
    <property type="entry name" value="Glucan 1,3-beta-glucosidase A"/>
    <property type="match status" value="1"/>
</dbReference>
<evidence type="ECO:0000256" key="10">
    <source>
        <dbReference type="ARBA" id="ARBA00023295"/>
    </source>
</evidence>
<dbReference type="InterPro" id="IPR050386">
    <property type="entry name" value="Glycosyl_hydrolase_5"/>
</dbReference>
<evidence type="ECO:0000256" key="18">
    <source>
        <dbReference type="SAM" id="Phobius"/>
    </source>
</evidence>
<keyword evidence="3" id="KW-1003">Cell membrane</keyword>
<evidence type="ECO:0000313" key="20">
    <source>
        <dbReference type="EMBL" id="ORZ25995.1"/>
    </source>
</evidence>
<evidence type="ECO:0000256" key="2">
    <source>
        <dbReference type="ARBA" id="ARBA00005641"/>
    </source>
</evidence>
<proteinExistence type="inferred from homology"/>
<evidence type="ECO:0000256" key="15">
    <source>
        <dbReference type="ARBA" id="ARBA00041260"/>
    </source>
</evidence>
<dbReference type="PANTHER" id="PTHR31297:SF34">
    <property type="entry name" value="GLUCAN 1,3-BETA-GLUCOSIDASE 2"/>
    <property type="match status" value="1"/>
</dbReference>
<evidence type="ECO:0000256" key="7">
    <source>
        <dbReference type="ARBA" id="ARBA00022989"/>
    </source>
</evidence>
<evidence type="ECO:0000256" key="3">
    <source>
        <dbReference type="ARBA" id="ARBA00022475"/>
    </source>
</evidence>